<dbReference type="InterPro" id="IPR043504">
    <property type="entry name" value="Peptidase_S1_PA_chymotrypsin"/>
</dbReference>
<dbReference type="EMBL" id="LNQE01000554">
    <property type="protein sequence ID" value="KUG26017.1"/>
    <property type="molecule type" value="Genomic_DNA"/>
</dbReference>
<reference evidence="7" key="1">
    <citation type="journal article" date="2015" name="Proc. Natl. Acad. Sci. U.S.A.">
        <title>Networks of energetic and metabolic interactions define dynamics in microbial communities.</title>
        <authorList>
            <person name="Embree M."/>
            <person name="Liu J.K."/>
            <person name="Al-Bassam M.M."/>
            <person name="Zengler K."/>
        </authorList>
    </citation>
    <scope>NUCLEOTIDE SEQUENCE</scope>
</reference>
<dbReference type="GO" id="GO:0070009">
    <property type="term" value="F:serine-type aminopeptidase activity"/>
    <property type="evidence" value="ECO:0007669"/>
    <property type="project" value="InterPro"/>
</dbReference>
<dbReference type="PANTHER" id="PTHR38469:SF1">
    <property type="entry name" value="PERIPLASMIC PEPTIDASE SUBFAMILY S1B"/>
    <property type="match status" value="1"/>
</dbReference>
<accession>A0A0W8FYY8</accession>
<comment type="similarity">
    <text evidence="1">Belongs to the peptidase S46 family.</text>
</comment>
<keyword evidence="5" id="KW-0378">Hydrolase</keyword>
<dbReference type="GO" id="GO:0008239">
    <property type="term" value="F:dipeptidyl-peptidase activity"/>
    <property type="evidence" value="ECO:0007669"/>
    <property type="project" value="InterPro"/>
</dbReference>
<comment type="caution">
    <text evidence="7">The sequence shown here is derived from an EMBL/GenBank/DDBJ whole genome shotgun (WGS) entry which is preliminary data.</text>
</comment>
<dbReference type="InterPro" id="IPR009003">
    <property type="entry name" value="Peptidase_S1_PA"/>
</dbReference>
<evidence type="ECO:0008006" key="8">
    <source>
        <dbReference type="Google" id="ProtNLM"/>
    </source>
</evidence>
<dbReference type="Gene3D" id="2.40.10.10">
    <property type="entry name" value="Trypsin-like serine proteases"/>
    <property type="match status" value="1"/>
</dbReference>
<feature type="coiled-coil region" evidence="6">
    <location>
        <begin position="524"/>
        <end position="551"/>
    </location>
</feature>
<organism evidence="7">
    <name type="scientific">hydrocarbon metagenome</name>
    <dbReference type="NCBI Taxonomy" id="938273"/>
    <lineage>
        <taxon>unclassified sequences</taxon>
        <taxon>metagenomes</taxon>
        <taxon>ecological metagenomes</taxon>
    </lineage>
</organism>
<evidence type="ECO:0000313" key="7">
    <source>
        <dbReference type="EMBL" id="KUG26017.1"/>
    </source>
</evidence>
<gene>
    <name evidence="7" type="ORF">ASZ90_004153</name>
</gene>
<keyword evidence="3" id="KW-0645">Protease</keyword>
<dbReference type="SUPFAM" id="SSF50494">
    <property type="entry name" value="Trypsin-like serine proteases"/>
    <property type="match status" value="1"/>
</dbReference>
<evidence type="ECO:0000256" key="3">
    <source>
        <dbReference type="ARBA" id="ARBA00022670"/>
    </source>
</evidence>
<dbReference type="GO" id="GO:0006508">
    <property type="term" value="P:proteolysis"/>
    <property type="evidence" value="ECO:0007669"/>
    <property type="project" value="UniProtKB-KW"/>
</dbReference>
<proteinExistence type="inferred from homology"/>
<dbReference type="PANTHER" id="PTHR38469">
    <property type="entry name" value="PERIPLASMIC PEPTIDASE SUBFAMILY S1B"/>
    <property type="match status" value="1"/>
</dbReference>
<evidence type="ECO:0000256" key="6">
    <source>
        <dbReference type="SAM" id="Coils"/>
    </source>
</evidence>
<keyword evidence="6" id="KW-0175">Coiled coil</keyword>
<dbReference type="InterPro" id="IPR019500">
    <property type="entry name" value="Pep_S46"/>
</dbReference>
<dbReference type="Pfam" id="PF10459">
    <property type="entry name" value="Peptidase_S46"/>
    <property type="match status" value="1"/>
</dbReference>
<evidence type="ECO:0000256" key="2">
    <source>
        <dbReference type="ARBA" id="ARBA00022438"/>
    </source>
</evidence>
<evidence type="ECO:0000256" key="5">
    <source>
        <dbReference type="ARBA" id="ARBA00022801"/>
    </source>
</evidence>
<protein>
    <recommendedName>
        <fullName evidence="8">Dipeptidyl-peptidase</fullName>
    </recommendedName>
</protein>
<evidence type="ECO:0000256" key="4">
    <source>
        <dbReference type="ARBA" id="ARBA00022729"/>
    </source>
</evidence>
<dbReference type="AlphaFoldDB" id="A0A0W8FYY8"/>
<evidence type="ECO:0000256" key="1">
    <source>
        <dbReference type="ARBA" id="ARBA00010491"/>
    </source>
</evidence>
<sequence length="711" mass="82092">MISKTHTTKTIFIFLLFISTSAIFAQQTFNPDTVQAKQFDTGKMWTFDFPPIDYWQDTYGFLATEEWLNHVQHSTLRIPGCTASFVSEDGLIVTNHHCSTWHRNAVEEDDEDFYRDGFYAENLEDERLVPNMYADQLKLIRDVTDQVIEVINEAEGDENKIKARDEKIKEIENLYNEQTGLKCEVVSYYNGGRYALHGYKRYDKVKLVFIGEDWVGMYGGDPDNFTYPRYNLDYAFFRIYDEDDKPLKTENYYKWNTSGVELYELLFIIGSPGSTSRLKTADQLRFNRDITYRNYSFLMTSMLTELYALMEKYPERQDEFAGMLSFVGNSEKVARNVVKGLNDPYLIARKEAFDKNLQSEIAKDAELQKNYGHLWNAIKVNREEARKYSEKVAAYTVTGRLAPTYFKIAKSLVELANELELPEEERNPKYKEDSLEETINSIYPEKFDHPLEDARLKVQFDYIKLNLGNDHSIVKLLANNHTGYEAVEYAKSKSVITSAESIKEIAAKGSQAILESEDPFIQFILRTTDELKELQAKYDQINETEKVLSQMLGEVMFSIYSTSIPPDANRSMRIGDGQVKTVEYNGTIAPYFTTFYGLYDRYYSHNKKFPWDLPERWVNYPEDFDLSTPMNFITDIDVIGGQSGSPIVNKAGEFVGVAFDGNIESIIGNFIFMPETNRSITVAAEGIVQALRDIYKADRLLKEIKNNKIVK</sequence>
<keyword evidence="2" id="KW-0031">Aminopeptidase</keyword>
<name>A0A0W8FYY8_9ZZZZ</name>
<keyword evidence="4" id="KW-0732">Signal</keyword>